<dbReference type="Gene3D" id="3.40.630.30">
    <property type="match status" value="1"/>
</dbReference>
<keyword evidence="3" id="KW-1185">Reference proteome</keyword>
<keyword evidence="2" id="KW-0808">Transferase</keyword>
<proteinExistence type="predicted"/>
<dbReference type="SUPFAM" id="SSF55729">
    <property type="entry name" value="Acyl-CoA N-acyltransferases (Nat)"/>
    <property type="match status" value="1"/>
</dbReference>
<dbReference type="EC" id="2.3.-.-" evidence="2"/>
<dbReference type="InterPro" id="IPR051531">
    <property type="entry name" value="N-acetyltransferase"/>
</dbReference>
<comment type="caution">
    <text evidence="2">The sequence shown here is derived from an EMBL/GenBank/DDBJ whole genome shotgun (WGS) entry which is preliminary data.</text>
</comment>
<dbReference type="PANTHER" id="PTHR43792">
    <property type="entry name" value="GNAT FAMILY, PUTATIVE (AFU_ORTHOLOGUE AFUA_3G00765)-RELATED-RELATED"/>
    <property type="match status" value="1"/>
</dbReference>
<accession>A0ABW5Y6L0</accession>
<evidence type="ECO:0000313" key="2">
    <source>
        <dbReference type="EMBL" id="MFD2870957.1"/>
    </source>
</evidence>
<sequence length="171" mass="19700">MLPIETERLILRQLTPADALGMFELDSDPLVSKYLHQKPFTSIDQAREVIDYILQQYHDYGIARWAVIEKETNQFIGWSGLKLITEPINNHINFYDIGYRLISRFWGKGYATESARPALQYGFDVLQANTIYGMCAVENTASANVLQKIGLQYVEDFGHRGIPHKWFKIAK</sequence>
<feature type="domain" description="N-acetyltransferase" evidence="1">
    <location>
        <begin position="9"/>
        <end position="171"/>
    </location>
</feature>
<keyword evidence="2" id="KW-0012">Acyltransferase</keyword>
<dbReference type="PANTHER" id="PTHR43792:SF16">
    <property type="entry name" value="N-ACETYLTRANSFERASE DOMAIN-CONTAINING PROTEIN"/>
    <property type="match status" value="1"/>
</dbReference>
<evidence type="ECO:0000313" key="3">
    <source>
        <dbReference type="Proteomes" id="UP001597557"/>
    </source>
</evidence>
<organism evidence="2 3">
    <name type="scientific">Mucilaginibacter ximonensis</name>
    <dbReference type="NCBI Taxonomy" id="538021"/>
    <lineage>
        <taxon>Bacteria</taxon>
        <taxon>Pseudomonadati</taxon>
        <taxon>Bacteroidota</taxon>
        <taxon>Sphingobacteriia</taxon>
        <taxon>Sphingobacteriales</taxon>
        <taxon>Sphingobacteriaceae</taxon>
        <taxon>Mucilaginibacter</taxon>
    </lineage>
</organism>
<dbReference type="Proteomes" id="UP001597557">
    <property type="component" value="Unassembled WGS sequence"/>
</dbReference>
<dbReference type="GO" id="GO:0016746">
    <property type="term" value="F:acyltransferase activity"/>
    <property type="evidence" value="ECO:0007669"/>
    <property type="project" value="UniProtKB-KW"/>
</dbReference>
<protein>
    <submittedName>
        <fullName evidence="2">GNAT family N-acetyltransferase</fullName>
        <ecNumber evidence="2">2.3.-.-</ecNumber>
    </submittedName>
</protein>
<name>A0ABW5Y6L0_9SPHI</name>
<dbReference type="PROSITE" id="PS51186">
    <property type="entry name" value="GNAT"/>
    <property type="match status" value="1"/>
</dbReference>
<dbReference type="InterPro" id="IPR000182">
    <property type="entry name" value="GNAT_dom"/>
</dbReference>
<gene>
    <name evidence="2" type="ORF">ACFS5N_00675</name>
</gene>
<reference evidence="3" key="1">
    <citation type="journal article" date="2019" name="Int. J. Syst. Evol. Microbiol.">
        <title>The Global Catalogue of Microorganisms (GCM) 10K type strain sequencing project: providing services to taxonomists for standard genome sequencing and annotation.</title>
        <authorList>
            <consortium name="The Broad Institute Genomics Platform"/>
            <consortium name="The Broad Institute Genome Sequencing Center for Infectious Disease"/>
            <person name="Wu L."/>
            <person name="Ma J."/>
        </authorList>
    </citation>
    <scope>NUCLEOTIDE SEQUENCE [LARGE SCALE GENOMIC DNA]</scope>
    <source>
        <strain evidence="3">KCTC 22437</strain>
    </source>
</reference>
<dbReference type="EMBL" id="JBHUPD010000001">
    <property type="protein sequence ID" value="MFD2870957.1"/>
    <property type="molecule type" value="Genomic_DNA"/>
</dbReference>
<dbReference type="InterPro" id="IPR016181">
    <property type="entry name" value="Acyl_CoA_acyltransferase"/>
</dbReference>
<dbReference type="Pfam" id="PF13302">
    <property type="entry name" value="Acetyltransf_3"/>
    <property type="match status" value="1"/>
</dbReference>
<dbReference type="RefSeq" id="WP_377181156.1">
    <property type="nucleotide sequence ID" value="NZ_JBHUPD010000001.1"/>
</dbReference>
<evidence type="ECO:0000259" key="1">
    <source>
        <dbReference type="PROSITE" id="PS51186"/>
    </source>
</evidence>